<dbReference type="CTD" id="79664"/>
<feature type="compositionally biased region" description="Basic and acidic residues" evidence="1">
    <location>
        <begin position="56"/>
        <end position="68"/>
    </location>
</feature>
<proteinExistence type="predicted"/>
<dbReference type="Pfam" id="PF10505">
    <property type="entry name" value="NARG2_C"/>
    <property type="match status" value="1"/>
</dbReference>
<evidence type="ECO:0000256" key="1">
    <source>
        <dbReference type="SAM" id="MobiDB-lite"/>
    </source>
</evidence>
<feature type="compositionally biased region" description="Basic residues" evidence="1">
    <location>
        <begin position="963"/>
        <end position="978"/>
    </location>
</feature>
<feature type="region of interest" description="Disordered" evidence="1">
    <location>
        <begin position="585"/>
        <end position="610"/>
    </location>
</feature>
<dbReference type="Proteomes" id="UP000515159">
    <property type="component" value="Chromosome 14"/>
</dbReference>
<gene>
    <name evidence="4" type="primary">ICE2</name>
</gene>
<feature type="compositionally biased region" description="Polar residues" evidence="1">
    <location>
        <begin position="519"/>
        <end position="537"/>
    </location>
</feature>
<dbReference type="RefSeq" id="XP_033776370.1">
    <property type="nucleotide sequence ID" value="XM_033920479.1"/>
</dbReference>
<dbReference type="PANTHER" id="PTHR14633">
    <property type="entry name" value="LITTLE ELONGATION COMPLEX SUBUNIT 2"/>
    <property type="match status" value="1"/>
</dbReference>
<feature type="domain" description="Little elongation complex subunit 2 C-terminal" evidence="2">
    <location>
        <begin position="706"/>
        <end position="915"/>
    </location>
</feature>
<evidence type="ECO:0000259" key="2">
    <source>
        <dbReference type="Pfam" id="PF10505"/>
    </source>
</evidence>
<dbReference type="AlphaFoldDB" id="A0A6P8P667"/>
<dbReference type="GeneID" id="117348396"/>
<dbReference type="PANTHER" id="PTHR14633:SF3">
    <property type="entry name" value="LITTLE ELONGATION COMPLEX SUBUNIT 2"/>
    <property type="match status" value="1"/>
</dbReference>
<dbReference type="GO" id="GO:0042795">
    <property type="term" value="P:snRNA transcription by RNA polymerase II"/>
    <property type="evidence" value="ECO:0007669"/>
    <property type="project" value="TreeGrafter"/>
</dbReference>
<protein>
    <submittedName>
        <fullName evidence="4">Little elongation complex subunit 2 isoform X1</fullName>
    </submittedName>
</protein>
<feature type="region of interest" description="Disordered" evidence="1">
    <location>
        <begin position="56"/>
        <end position="96"/>
    </location>
</feature>
<evidence type="ECO:0000313" key="3">
    <source>
        <dbReference type="Proteomes" id="UP000515159"/>
    </source>
</evidence>
<dbReference type="OrthoDB" id="6288737at2759"/>
<dbReference type="GO" id="GO:0045945">
    <property type="term" value="P:positive regulation of transcription by RNA polymerase III"/>
    <property type="evidence" value="ECO:0007669"/>
    <property type="project" value="TreeGrafter"/>
</dbReference>
<organism evidence="3 4">
    <name type="scientific">Geotrypetes seraphini</name>
    <name type="common">Gaboon caecilian</name>
    <name type="synonym">Caecilia seraphini</name>
    <dbReference type="NCBI Taxonomy" id="260995"/>
    <lineage>
        <taxon>Eukaryota</taxon>
        <taxon>Metazoa</taxon>
        <taxon>Chordata</taxon>
        <taxon>Craniata</taxon>
        <taxon>Vertebrata</taxon>
        <taxon>Euteleostomi</taxon>
        <taxon>Amphibia</taxon>
        <taxon>Gymnophiona</taxon>
        <taxon>Geotrypetes</taxon>
    </lineage>
</organism>
<sequence>MTETGDGDCSMASGELSWDVPTKNGFEVFFSKSTYEKYSMSPTLWELWQLANRPTEEKADVPAKNAEKGEEEETGHSSQPSTSVEESVKPSTVTAPFPEPRIPYPYFSCLTEKEQKIYVHLMAKYASNRKYVPLEKDKDEYSYFLNLKSAISGEIEDFLKYAQNAARRCANDYNMITADACRYAEELLNAGLGYVKNYPEFYTLSEITSIMGGKFSTDLTLKLEKCLLKLGSARFVKTSFPEKPTQLVLSTDYTTVSTFSSPEKKAAEQHKDIGSDPNIEKLAVKYCPQIVLTAQSLFTLLNNHGLNYKEQWEIPVSVKMLSVKGSKPVKVVYIDTPLPKKEMTVREKNQIFHEVPLDMQTSKTSSVSLSAIVLDKVVSEYKAEENFFDDSRKCRESENAVNNNVDFEGDVTELETFGTISDSSRKLHIEATAEIQQNLNSILSEKLRMEKHLSSTVGTEAEEAKKKCEILEQSRTTLSSSATGLSGSNATLLFKESAEIKEGDSVESEINDSMKIDNSKQATCGQSPHQKMPSCSSDTDDERLVIVTSTEKHDSCDNNKLFSPPSSVIGTSRSLSPLQISHKIQAPPTCLSPEQKKSRGKNPSKRLSKEFDPVGDILKMQEQLLKPSIRKVHEQPVANIDKSTNLAHCPAAQLLMKPYVTLPSEPGRTAVGSASSFTRTDWASQIAGAQKCFLSSELQFLTEDESEYTAPDQGNLVYKLFSLDDMLLLIRSCVHKAETRPRNNKKTFRKHYPIYVLPKVEYQAYYGVEALTESEICRLWTESLLHSNCWFYIGHIDAFTSHLLMLEEISVEGIKEKFGSFKPANSLNILRHILKKTVGLQEGSYLLNHTAGDSSVSIYKSCFGKVTRAVYDLHQAHCSLPQVPSTLSVPWVPLDPNLLLPYHINHGRIPCTFPPKPQDFIERKRVGVTRTQRPVPSHSKFVSRKTASRALPTQPVATEGVVTKKKKQNKGKRANRRQKWNEKKQQRQAQAV</sequence>
<accession>A0A6P8P667</accession>
<dbReference type="InterPro" id="IPR019535">
    <property type="entry name" value="ICE2_C"/>
</dbReference>
<dbReference type="GO" id="GO:0042796">
    <property type="term" value="P:snRNA transcription by RNA polymerase III"/>
    <property type="evidence" value="ECO:0007669"/>
    <property type="project" value="TreeGrafter"/>
</dbReference>
<dbReference type="KEGG" id="gsh:117348396"/>
<reference evidence="4" key="1">
    <citation type="submission" date="2025-08" db="UniProtKB">
        <authorList>
            <consortium name="RefSeq"/>
        </authorList>
    </citation>
    <scope>IDENTIFICATION</scope>
</reference>
<dbReference type="GO" id="GO:0008023">
    <property type="term" value="C:transcription elongation factor complex"/>
    <property type="evidence" value="ECO:0007669"/>
    <property type="project" value="InterPro"/>
</dbReference>
<name>A0A6P8P667_GEOSA</name>
<feature type="region of interest" description="Disordered" evidence="1">
    <location>
        <begin position="519"/>
        <end position="539"/>
    </location>
</feature>
<feature type="compositionally biased region" description="Polar residues" evidence="1">
    <location>
        <begin position="76"/>
        <end position="94"/>
    </location>
</feature>
<keyword evidence="3" id="KW-1185">Reference proteome</keyword>
<dbReference type="FunCoup" id="A0A6P8P667">
    <property type="interactions" value="4472"/>
</dbReference>
<dbReference type="InParanoid" id="A0A6P8P667"/>
<feature type="region of interest" description="Disordered" evidence="1">
    <location>
        <begin position="929"/>
        <end position="992"/>
    </location>
</feature>
<evidence type="ECO:0000313" key="4">
    <source>
        <dbReference type="RefSeq" id="XP_033776370.1"/>
    </source>
</evidence>